<dbReference type="AlphaFoldDB" id="A0A8J5XKM7"/>
<feature type="region of interest" description="Disordered" evidence="2">
    <location>
        <begin position="248"/>
        <end position="285"/>
    </location>
</feature>
<name>A0A8J5XKM7_DIALT</name>
<dbReference type="OMA" id="EEPRGWW"/>
<dbReference type="EMBL" id="JAGTXO010000021">
    <property type="protein sequence ID" value="KAG8462304.1"/>
    <property type="molecule type" value="Genomic_DNA"/>
</dbReference>
<feature type="domain" description="Serine hydrolase" evidence="3">
    <location>
        <begin position="14"/>
        <end position="222"/>
    </location>
</feature>
<evidence type="ECO:0000313" key="5">
    <source>
        <dbReference type="Proteomes" id="UP000751190"/>
    </source>
</evidence>
<dbReference type="OrthoDB" id="414698at2759"/>
<dbReference type="Proteomes" id="UP000751190">
    <property type="component" value="Unassembled WGS sequence"/>
</dbReference>
<organism evidence="4 5">
    <name type="scientific">Diacronema lutheri</name>
    <name type="common">Unicellular marine alga</name>
    <name type="synonym">Monochrysis lutheri</name>
    <dbReference type="NCBI Taxonomy" id="2081491"/>
    <lineage>
        <taxon>Eukaryota</taxon>
        <taxon>Haptista</taxon>
        <taxon>Haptophyta</taxon>
        <taxon>Pavlovophyceae</taxon>
        <taxon>Pavlovales</taxon>
        <taxon>Pavlovaceae</taxon>
        <taxon>Diacronema</taxon>
    </lineage>
</organism>
<evidence type="ECO:0000256" key="2">
    <source>
        <dbReference type="SAM" id="MobiDB-lite"/>
    </source>
</evidence>
<comment type="caution">
    <text evidence="4">The sequence shown here is derived from an EMBL/GenBank/DDBJ whole genome shotgun (WGS) entry which is preliminary data.</text>
</comment>
<dbReference type="Pfam" id="PF03959">
    <property type="entry name" value="FSH1"/>
    <property type="match status" value="1"/>
</dbReference>
<gene>
    <name evidence="4" type="ORF">KFE25_012124</name>
</gene>
<keyword evidence="5" id="KW-1185">Reference proteome</keyword>
<dbReference type="InterPro" id="IPR005645">
    <property type="entry name" value="FSH-like_dom"/>
</dbReference>
<dbReference type="GO" id="GO:0005737">
    <property type="term" value="C:cytoplasm"/>
    <property type="evidence" value="ECO:0007669"/>
    <property type="project" value="TreeGrafter"/>
</dbReference>
<evidence type="ECO:0000256" key="1">
    <source>
        <dbReference type="ARBA" id="ARBA00022801"/>
    </source>
</evidence>
<dbReference type="SUPFAM" id="SSF53474">
    <property type="entry name" value="alpha/beta-Hydrolases"/>
    <property type="match status" value="1"/>
</dbReference>
<accession>A0A8J5XKM7</accession>
<reference evidence="4" key="1">
    <citation type="submission" date="2021-05" db="EMBL/GenBank/DDBJ databases">
        <title>The genome of the haptophyte Pavlova lutheri (Diacronema luteri, Pavlovales) - a model for lipid biosynthesis in eukaryotic algae.</title>
        <authorList>
            <person name="Hulatt C.J."/>
            <person name="Posewitz M.C."/>
        </authorList>
    </citation>
    <scope>NUCLEOTIDE SEQUENCE</scope>
    <source>
        <strain evidence="4">NIVA-4/92</strain>
    </source>
</reference>
<dbReference type="PANTHER" id="PTHR48070:SF6">
    <property type="entry name" value="ESTERASE OVCA2"/>
    <property type="match status" value="1"/>
</dbReference>
<dbReference type="GO" id="GO:0016787">
    <property type="term" value="F:hydrolase activity"/>
    <property type="evidence" value="ECO:0007669"/>
    <property type="project" value="UniProtKB-KW"/>
</dbReference>
<evidence type="ECO:0000259" key="3">
    <source>
        <dbReference type="Pfam" id="PF03959"/>
    </source>
</evidence>
<dbReference type="PANTHER" id="PTHR48070">
    <property type="entry name" value="ESTERASE OVCA2"/>
    <property type="match status" value="1"/>
</dbReference>
<protein>
    <recommendedName>
        <fullName evidence="3">Serine hydrolase domain-containing protein</fullName>
    </recommendedName>
</protein>
<sequence length="285" mass="28391">MAPASSSSAVPRLLRVLCLHGYGQCGDVLRARTGALRKGLKGVCEFTFVDAPHAATAAWLATPDAADGDATGPKLAWWNAASDDGEGVRPSQSKVYVGWDESLCLLERIVEAQGPFDGILAFSQGAAAGAILLAALNAKGARSALPAFAILVSGFLPRDEQVGTLLRNGPHVPVPTLHVCGDADALVPPGATEALSACFAAPLIFRHNGGHAVPGNAQFRSAARAFVEGPFAAANAGAAPARAPAAAPAAAPAQAGAAAERVQATTAAGGPNAASAVPAAANGDT</sequence>
<dbReference type="InterPro" id="IPR050593">
    <property type="entry name" value="LovG"/>
</dbReference>
<keyword evidence="1" id="KW-0378">Hydrolase</keyword>
<dbReference type="InterPro" id="IPR029058">
    <property type="entry name" value="AB_hydrolase_fold"/>
</dbReference>
<dbReference type="GO" id="GO:0005634">
    <property type="term" value="C:nucleus"/>
    <property type="evidence" value="ECO:0007669"/>
    <property type="project" value="TreeGrafter"/>
</dbReference>
<proteinExistence type="predicted"/>
<evidence type="ECO:0000313" key="4">
    <source>
        <dbReference type="EMBL" id="KAG8462304.1"/>
    </source>
</evidence>
<dbReference type="Gene3D" id="3.40.50.1820">
    <property type="entry name" value="alpha/beta hydrolase"/>
    <property type="match status" value="1"/>
</dbReference>